<comment type="caution">
    <text evidence="3">The sequence shown here is derived from an EMBL/GenBank/DDBJ whole genome shotgun (WGS) entry which is preliminary data.</text>
</comment>
<evidence type="ECO:0000313" key="4">
    <source>
        <dbReference type="Proteomes" id="UP001172155"/>
    </source>
</evidence>
<reference evidence="3" key="1">
    <citation type="submission" date="2023-06" db="EMBL/GenBank/DDBJ databases">
        <title>Genome-scale phylogeny and comparative genomics of the fungal order Sordariales.</title>
        <authorList>
            <consortium name="Lawrence Berkeley National Laboratory"/>
            <person name="Hensen N."/>
            <person name="Bonometti L."/>
            <person name="Westerberg I."/>
            <person name="Brannstrom I.O."/>
            <person name="Guillou S."/>
            <person name="Cros-Aarteil S."/>
            <person name="Calhoun S."/>
            <person name="Haridas S."/>
            <person name="Kuo A."/>
            <person name="Mondo S."/>
            <person name="Pangilinan J."/>
            <person name="Riley R."/>
            <person name="LaButti K."/>
            <person name="Andreopoulos B."/>
            <person name="Lipzen A."/>
            <person name="Chen C."/>
            <person name="Yanf M."/>
            <person name="Daum C."/>
            <person name="Ng V."/>
            <person name="Clum A."/>
            <person name="Steindorff A."/>
            <person name="Ohm R."/>
            <person name="Martin F."/>
            <person name="Silar P."/>
            <person name="Natvig D."/>
            <person name="Lalanne C."/>
            <person name="Gautier V."/>
            <person name="Ament-velasquez S.L."/>
            <person name="Kruys A."/>
            <person name="Hutchinson M.I."/>
            <person name="Powell A.J."/>
            <person name="Barry K."/>
            <person name="Miller A.N."/>
            <person name="Grigoriev I.V."/>
            <person name="Debuchy R."/>
            <person name="Gladieux P."/>
            <person name="Thoren M.H."/>
            <person name="Johannesson H."/>
        </authorList>
    </citation>
    <scope>NUCLEOTIDE SEQUENCE</scope>
    <source>
        <strain evidence="3">SMH3187-1</strain>
    </source>
</reference>
<feature type="chain" id="PRO_5041404088" evidence="2">
    <location>
        <begin position="20"/>
        <end position="173"/>
    </location>
</feature>
<protein>
    <submittedName>
        <fullName evidence="3">Uncharacterized protein</fullName>
    </submittedName>
</protein>
<evidence type="ECO:0000256" key="2">
    <source>
        <dbReference type="SAM" id="SignalP"/>
    </source>
</evidence>
<keyword evidence="2" id="KW-0732">Signal</keyword>
<sequence length="173" mass="16671">MHPPTALLPLLAFAGLALAEPCAFSRRVLTQCGDGPLFNIDPDTGAICDALDCGGGRAPPKTTVPGCPLYSGPLPSTTRFLECWTPTSAAVTTTTSGSAAGGGGSAGVGTTATPTEGGLGVQTTLPPGGTTAGVTRTTATTSSVATNGVDGGMGKGLAGVVAAVVGVIQVVMV</sequence>
<dbReference type="Proteomes" id="UP001172155">
    <property type="component" value="Unassembled WGS sequence"/>
</dbReference>
<proteinExistence type="predicted"/>
<name>A0AA40F562_9PEZI</name>
<keyword evidence="4" id="KW-1185">Reference proteome</keyword>
<feature type="signal peptide" evidence="2">
    <location>
        <begin position="1"/>
        <end position="19"/>
    </location>
</feature>
<organism evidence="3 4">
    <name type="scientific">Schizothecium vesticola</name>
    <dbReference type="NCBI Taxonomy" id="314040"/>
    <lineage>
        <taxon>Eukaryota</taxon>
        <taxon>Fungi</taxon>
        <taxon>Dikarya</taxon>
        <taxon>Ascomycota</taxon>
        <taxon>Pezizomycotina</taxon>
        <taxon>Sordariomycetes</taxon>
        <taxon>Sordariomycetidae</taxon>
        <taxon>Sordariales</taxon>
        <taxon>Schizotheciaceae</taxon>
        <taxon>Schizothecium</taxon>
    </lineage>
</organism>
<gene>
    <name evidence="3" type="ORF">B0T18DRAFT_402181</name>
</gene>
<dbReference type="EMBL" id="JAUKUD010000002">
    <property type="protein sequence ID" value="KAK0751284.1"/>
    <property type="molecule type" value="Genomic_DNA"/>
</dbReference>
<evidence type="ECO:0000256" key="1">
    <source>
        <dbReference type="SAM" id="MobiDB-lite"/>
    </source>
</evidence>
<feature type="region of interest" description="Disordered" evidence="1">
    <location>
        <begin position="117"/>
        <end position="136"/>
    </location>
</feature>
<accession>A0AA40F562</accession>
<evidence type="ECO:0000313" key="3">
    <source>
        <dbReference type="EMBL" id="KAK0751284.1"/>
    </source>
</evidence>
<dbReference type="AlphaFoldDB" id="A0AA40F562"/>